<name>A0AAQ3PMJ7_PASNO</name>
<dbReference type="Pfam" id="PF03018">
    <property type="entry name" value="Dirigent"/>
    <property type="match status" value="1"/>
</dbReference>
<dbReference type="GO" id="GO:0048046">
    <property type="term" value="C:apoplast"/>
    <property type="evidence" value="ECO:0007669"/>
    <property type="project" value="UniProtKB-SubCell"/>
</dbReference>
<keyword evidence="1" id="KW-0964">Secreted</keyword>
<comment type="similarity">
    <text evidence="1">Belongs to the plant dirigent protein family.</text>
</comment>
<dbReference type="InterPro" id="IPR004265">
    <property type="entry name" value="Dirigent"/>
</dbReference>
<comment type="function">
    <text evidence="1">Dirigent proteins impart stereoselectivity on the phenoxy radical-coupling reaction, yielding optically active lignans from two molecules of coniferyl alcohol in the biosynthesis of lignans, flavonolignans, and alkaloids and thus plays a central role in plant secondary metabolism.</text>
</comment>
<feature type="compositionally biased region" description="Basic and acidic residues" evidence="2">
    <location>
        <begin position="24"/>
        <end position="36"/>
    </location>
</feature>
<proteinExistence type="inferred from homology"/>
<gene>
    <name evidence="3" type="ORF">U9M48_000909</name>
</gene>
<feature type="compositionally biased region" description="Basic and acidic residues" evidence="2">
    <location>
        <begin position="42"/>
        <end position="54"/>
    </location>
</feature>
<evidence type="ECO:0000256" key="2">
    <source>
        <dbReference type="SAM" id="MobiDB-lite"/>
    </source>
</evidence>
<evidence type="ECO:0000313" key="3">
    <source>
        <dbReference type="EMBL" id="WVZ49567.1"/>
    </source>
</evidence>
<evidence type="ECO:0000313" key="4">
    <source>
        <dbReference type="Proteomes" id="UP001341281"/>
    </source>
</evidence>
<dbReference type="EMBL" id="CP144745">
    <property type="protein sequence ID" value="WVZ49567.1"/>
    <property type="molecule type" value="Genomic_DNA"/>
</dbReference>
<feature type="region of interest" description="Disordered" evidence="2">
    <location>
        <begin position="1"/>
        <end position="79"/>
    </location>
</feature>
<feature type="compositionally biased region" description="Basic and acidic residues" evidence="2">
    <location>
        <begin position="64"/>
        <end position="79"/>
    </location>
</feature>
<evidence type="ECO:0000256" key="1">
    <source>
        <dbReference type="RuleBase" id="RU363099"/>
    </source>
</evidence>
<dbReference type="Proteomes" id="UP001341281">
    <property type="component" value="Chromosome 01"/>
</dbReference>
<comment type="subunit">
    <text evidence="1">Homodimer.</text>
</comment>
<dbReference type="AlphaFoldDB" id="A0AAQ3PMJ7"/>
<reference evidence="3 4" key="1">
    <citation type="submission" date="2024-02" db="EMBL/GenBank/DDBJ databases">
        <title>High-quality chromosome-scale genome assembly of Pensacola bahiagrass (Paspalum notatum Flugge var. saurae).</title>
        <authorList>
            <person name="Vega J.M."/>
            <person name="Podio M."/>
            <person name="Orjuela J."/>
            <person name="Siena L.A."/>
            <person name="Pessino S.C."/>
            <person name="Combes M.C."/>
            <person name="Mariac C."/>
            <person name="Albertini E."/>
            <person name="Pupilli F."/>
            <person name="Ortiz J.P.A."/>
            <person name="Leblanc O."/>
        </authorList>
    </citation>
    <scope>NUCLEOTIDE SEQUENCE [LARGE SCALE GENOMIC DNA]</scope>
    <source>
        <strain evidence="3">R1</strain>
        <tissue evidence="3">Leaf</tissue>
    </source>
</reference>
<protein>
    <recommendedName>
        <fullName evidence="1">Dirigent protein</fullName>
    </recommendedName>
</protein>
<comment type="subcellular location">
    <subcellularLocation>
        <location evidence="1">Secreted</location>
        <location evidence="1">Extracellular space</location>
        <location evidence="1">Apoplast</location>
    </subcellularLocation>
</comment>
<accession>A0AAQ3PMJ7</accession>
<keyword evidence="4" id="KW-1185">Reference proteome</keyword>
<keyword evidence="1" id="KW-0052">Apoplast</keyword>
<sequence>MQHGLANDDTSPPRPPPPGLDDATVDRCRPQRRGADAHPAVRARDVPGPERDGDNGAAVAAGRGHLDGREHGRGGRRDLLRPRPVVVGTSLEQGKGFLSAVSLLFTAGEYASSTLSVEGPILGFTGTIERAVVVGTGSRRGTCCGR</sequence>
<organism evidence="3 4">
    <name type="scientific">Paspalum notatum var. saurae</name>
    <dbReference type="NCBI Taxonomy" id="547442"/>
    <lineage>
        <taxon>Eukaryota</taxon>
        <taxon>Viridiplantae</taxon>
        <taxon>Streptophyta</taxon>
        <taxon>Embryophyta</taxon>
        <taxon>Tracheophyta</taxon>
        <taxon>Spermatophyta</taxon>
        <taxon>Magnoliopsida</taxon>
        <taxon>Liliopsida</taxon>
        <taxon>Poales</taxon>
        <taxon>Poaceae</taxon>
        <taxon>PACMAD clade</taxon>
        <taxon>Panicoideae</taxon>
        <taxon>Andropogonodae</taxon>
        <taxon>Paspaleae</taxon>
        <taxon>Paspalinae</taxon>
        <taxon>Paspalum</taxon>
    </lineage>
</organism>